<name>A0A815NQ20_ADIRI</name>
<reference evidence="2" key="1">
    <citation type="submission" date="2021-02" db="EMBL/GenBank/DDBJ databases">
        <authorList>
            <person name="Nowell W R."/>
        </authorList>
    </citation>
    <scope>NUCLEOTIDE SEQUENCE</scope>
</reference>
<feature type="domain" description="TTF-type" evidence="1">
    <location>
        <begin position="127"/>
        <end position="212"/>
    </location>
</feature>
<evidence type="ECO:0000259" key="1">
    <source>
        <dbReference type="SMART" id="SM00597"/>
    </source>
</evidence>
<dbReference type="AlphaFoldDB" id="A0A815NQ20"/>
<dbReference type="Proteomes" id="UP000663852">
    <property type="component" value="Unassembled WGS sequence"/>
</dbReference>
<proteinExistence type="predicted"/>
<dbReference type="Proteomes" id="UP000663828">
    <property type="component" value="Unassembled WGS sequence"/>
</dbReference>
<dbReference type="Pfam" id="PF14291">
    <property type="entry name" value="DUF4371"/>
    <property type="match status" value="1"/>
</dbReference>
<organism evidence="2 5">
    <name type="scientific">Adineta ricciae</name>
    <name type="common">Rotifer</name>
    <dbReference type="NCBI Taxonomy" id="249248"/>
    <lineage>
        <taxon>Eukaryota</taxon>
        <taxon>Metazoa</taxon>
        <taxon>Spiralia</taxon>
        <taxon>Gnathifera</taxon>
        <taxon>Rotifera</taxon>
        <taxon>Eurotatoria</taxon>
        <taxon>Bdelloidea</taxon>
        <taxon>Adinetida</taxon>
        <taxon>Adinetidae</taxon>
        <taxon>Adineta</taxon>
    </lineage>
</organism>
<gene>
    <name evidence="2" type="ORF">EDS130_LOCUS38842</name>
    <name evidence="3" type="ORF">XAT740_LOCUS49336</name>
</gene>
<sequence length="726" mass="84008">MSERGTLAFYFMKRKANVHAAQESLCESIQSTINEYSADEVLNSNNSSTRASSSTSSAPTLIIQTVTDTNSDTVNGASTLEYSRAANSGGMISVEFVQRDPSRGPTFAKEFVSLGPHQPKYNYPTIEKRHFCHKWFKSYPWLEYSITNNKAYCFFCRFAYDPVKSDEIFTITGFNNWKKGIEKFNKHQSSLLHKLAHEKWTIAEKNRINNTNVLINYQDNNFLGKQCLSLRGHREHEEAENRGNFLELLQLRSSDNDIIKRKLSSLKFTDHKIQNELLISIQENITEQIVSDIKKSKYFSVMIDETTDISNHQQVSLVIRYVDDFFNVYERFLGFERTFDTTAIYIHCNGHVLNLCLIDVSSAIVPIRNNFGVIEALYNFFEGSAKRHHVFEDVQKQAGLKAIVMKRLCDTRWTCRSECLTVVLNRYSEILDALETVSNGFIMLNTIKRLDFIFHLIIMSEVYSITNILSRYLQHSSISLSGALVHVKLTIETLSALRTESKFEEFWKKTIDICEANDIDDQVKIRKRKIPAKLGGGYVIPDDFSLKDNYRVNSYFAVIEKVTAAIDNRFDENNVEIVVLCERLFLTKNLLLSDEILQLTTFYGLSYTDCKSEQLLYKTALNQQQSMNMDIKSITKFFLQKSFHLALPTMNELLRILWTIPVNVCECERSFSCLRRLKTYLRSTMDQERLSALALVHIERDIIIDIDKIVEKFVRKNDTRKTQFSY</sequence>
<keyword evidence="4" id="KW-1185">Reference proteome</keyword>
<dbReference type="GO" id="GO:0046983">
    <property type="term" value="F:protein dimerization activity"/>
    <property type="evidence" value="ECO:0007669"/>
    <property type="project" value="InterPro"/>
</dbReference>
<dbReference type="Pfam" id="PF05699">
    <property type="entry name" value="Dimer_Tnp_hAT"/>
    <property type="match status" value="1"/>
</dbReference>
<dbReference type="InterPro" id="IPR025398">
    <property type="entry name" value="DUF4371"/>
</dbReference>
<dbReference type="InterPro" id="IPR012337">
    <property type="entry name" value="RNaseH-like_sf"/>
</dbReference>
<dbReference type="EMBL" id="CAJNOJ010000417">
    <property type="protein sequence ID" value="CAF1440606.1"/>
    <property type="molecule type" value="Genomic_DNA"/>
</dbReference>
<dbReference type="EMBL" id="CAJNOR010007278">
    <property type="protein sequence ID" value="CAF1614274.1"/>
    <property type="molecule type" value="Genomic_DNA"/>
</dbReference>
<dbReference type="SMART" id="SM00597">
    <property type="entry name" value="ZnF_TTF"/>
    <property type="match status" value="1"/>
</dbReference>
<dbReference type="InterPro" id="IPR008906">
    <property type="entry name" value="HATC_C_dom"/>
</dbReference>
<evidence type="ECO:0000313" key="4">
    <source>
        <dbReference type="Proteomes" id="UP000663828"/>
    </source>
</evidence>
<evidence type="ECO:0000313" key="3">
    <source>
        <dbReference type="EMBL" id="CAF1614274.1"/>
    </source>
</evidence>
<dbReference type="PANTHER" id="PTHR45749:SF21">
    <property type="entry name" value="DUF4371 DOMAIN-CONTAINING PROTEIN"/>
    <property type="match status" value="1"/>
</dbReference>
<comment type="caution">
    <text evidence="2">The sequence shown here is derived from an EMBL/GenBank/DDBJ whole genome shotgun (WGS) entry which is preliminary data.</text>
</comment>
<protein>
    <recommendedName>
        <fullName evidence="1">TTF-type domain-containing protein</fullName>
    </recommendedName>
</protein>
<evidence type="ECO:0000313" key="5">
    <source>
        <dbReference type="Proteomes" id="UP000663852"/>
    </source>
</evidence>
<dbReference type="SUPFAM" id="SSF53098">
    <property type="entry name" value="Ribonuclease H-like"/>
    <property type="match status" value="1"/>
</dbReference>
<dbReference type="OrthoDB" id="6617140at2759"/>
<dbReference type="PANTHER" id="PTHR45749">
    <property type="match status" value="1"/>
</dbReference>
<dbReference type="InterPro" id="IPR006580">
    <property type="entry name" value="Znf_TTF"/>
</dbReference>
<accession>A0A815NQ20</accession>
<evidence type="ECO:0000313" key="2">
    <source>
        <dbReference type="EMBL" id="CAF1440606.1"/>
    </source>
</evidence>